<name>A0AC61RTQ7_9FIRM</name>
<dbReference type="EMBL" id="SRYA01000034">
    <property type="protein sequence ID" value="TGY95141.1"/>
    <property type="molecule type" value="Genomic_DNA"/>
</dbReference>
<evidence type="ECO:0000313" key="1">
    <source>
        <dbReference type="EMBL" id="TGY95141.1"/>
    </source>
</evidence>
<sequence>MIANRGYDAYAKNKILTASPAELTLMLYEGAIKFCNIAIAAIEEKDIEKAHNNITKVENIIAEFLSTLDHKYPVAQDFENVYNYLMERLLEANLKKDKEILEEVLTHLRTMRDTWKEVMEQNKTAKAN</sequence>
<accession>A0AC61RTQ7</accession>
<evidence type="ECO:0000313" key="2">
    <source>
        <dbReference type="Proteomes" id="UP000304953"/>
    </source>
</evidence>
<gene>
    <name evidence="1" type="primary">fliS</name>
    <name evidence="1" type="ORF">E5329_16385</name>
</gene>
<organism evidence="1 2">
    <name type="scientific">Petralouisia muris</name>
    <dbReference type="NCBI Taxonomy" id="3032872"/>
    <lineage>
        <taxon>Bacteria</taxon>
        <taxon>Bacillati</taxon>
        <taxon>Bacillota</taxon>
        <taxon>Clostridia</taxon>
        <taxon>Lachnospirales</taxon>
        <taxon>Lachnospiraceae</taxon>
        <taxon>Petralouisia</taxon>
    </lineage>
</organism>
<keyword evidence="1" id="KW-0282">Flagellum</keyword>
<proteinExistence type="predicted"/>
<dbReference type="Proteomes" id="UP000304953">
    <property type="component" value="Unassembled WGS sequence"/>
</dbReference>
<reference evidence="1" key="1">
    <citation type="submission" date="2019-04" db="EMBL/GenBank/DDBJ databases">
        <title>Microbes associate with the intestines of laboratory mice.</title>
        <authorList>
            <person name="Navarre W."/>
            <person name="Wong E."/>
            <person name="Huang K."/>
            <person name="Tropini C."/>
            <person name="Ng K."/>
            <person name="Yu B."/>
        </authorList>
    </citation>
    <scope>NUCLEOTIDE SEQUENCE</scope>
    <source>
        <strain evidence="1">NM01_1-7b</strain>
    </source>
</reference>
<comment type="caution">
    <text evidence="1">The sequence shown here is derived from an EMBL/GenBank/DDBJ whole genome shotgun (WGS) entry which is preliminary data.</text>
</comment>
<keyword evidence="1" id="KW-0969">Cilium</keyword>
<protein>
    <submittedName>
        <fullName evidence="1">Flagellar export chaperone FliS</fullName>
    </submittedName>
</protein>
<keyword evidence="2" id="KW-1185">Reference proteome</keyword>
<keyword evidence="1" id="KW-0966">Cell projection</keyword>